<dbReference type="InterPro" id="IPR036412">
    <property type="entry name" value="HAD-like_sf"/>
</dbReference>
<evidence type="ECO:0000256" key="1">
    <source>
        <dbReference type="ARBA" id="ARBA00005135"/>
    </source>
</evidence>
<dbReference type="GO" id="GO:0036424">
    <property type="term" value="F:L-phosphoserine phosphatase activity"/>
    <property type="evidence" value="ECO:0007669"/>
    <property type="project" value="TreeGrafter"/>
</dbReference>
<evidence type="ECO:0000256" key="8">
    <source>
        <dbReference type="ARBA" id="ARBA00048138"/>
    </source>
</evidence>
<dbReference type="PANTHER" id="PTHR43344">
    <property type="entry name" value="PHOSPHOSERINE PHOSPHATASE"/>
    <property type="match status" value="1"/>
</dbReference>
<dbReference type="Proteomes" id="UP000183653">
    <property type="component" value="Chromosome I"/>
</dbReference>
<sequence>MEIACLDLEGVLVPEIWIAFADKTGIESLRATTRDIPDYDVLMKQRLRILDEHGLKLADIQAVIATLKPLDGAVEFVNWLRERFQVVILSDTFYEFSQPLMRQLGFPTLLCHRLITDESDRVVGYQLRQKDPKRQSVLAFKTLYYRVIAAGDSYNDTTMLGEADRGILFHAPENVMREFPQFPAVHTFEDLKREFIKASNRQLSL</sequence>
<dbReference type="GO" id="GO:0005737">
    <property type="term" value="C:cytoplasm"/>
    <property type="evidence" value="ECO:0007669"/>
    <property type="project" value="TreeGrafter"/>
</dbReference>
<evidence type="ECO:0000256" key="10">
    <source>
        <dbReference type="PIRSR" id="PIRSR611863-1"/>
    </source>
</evidence>
<evidence type="ECO:0000256" key="7">
    <source>
        <dbReference type="ARBA" id="ARBA00023299"/>
    </source>
</evidence>
<evidence type="ECO:0000256" key="5">
    <source>
        <dbReference type="ARBA" id="ARBA00022801"/>
    </source>
</evidence>
<dbReference type="NCBIfam" id="TIGR02137">
    <property type="entry name" value="HSK-PSP"/>
    <property type="match status" value="1"/>
</dbReference>
<keyword evidence="4" id="KW-0479">Metal-binding</keyword>
<evidence type="ECO:0000256" key="11">
    <source>
        <dbReference type="PIRSR" id="PIRSR611863-2"/>
    </source>
</evidence>
<evidence type="ECO:0000256" key="6">
    <source>
        <dbReference type="ARBA" id="ARBA00022842"/>
    </source>
</evidence>
<evidence type="ECO:0000256" key="9">
    <source>
        <dbReference type="ARBA" id="ARBA00048523"/>
    </source>
</evidence>
<evidence type="ECO:0000256" key="2">
    <source>
        <dbReference type="ARBA" id="ARBA00012640"/>
    </source>
</evidence>
<proteinExistence type="predicted"/>
<keyword evidence="7" id="KW-0718">Serine biosynthesis</keyword>
<dbReference type="RefSeq" id="WP_057721171.1">
    <property type="nucleotide sequence ID" value="NZ_JYLM01000001.1"/>
</dbReference>
<dbReference type="SUPFAM" id="SSF56784">
    <property type="entry name" value="HAD-like"/>
    <property type="match status" value="1"/>
</dbReference>
<dbReference type="NCBIfam" id="NF010109">
    <property type="entry name" value="PRK13582.1"/>
    <property type="match status" value="1"/>
</dbReference>
<organism evidence="13 14">
    <name type="scientific">Pseudomonas orientalis</name>
    <dbReference type="NCBI Taxonomy" id="76758"/>
    <lineage>
        <taxon>Bacteria</taxon>
        <taxon>Pseudomonadati</taxon>
        <taxon>Pseudomonadota</taxon>
        <taxon>Gammaproteobacteria</taxon>
        <taxon>Pseudomonadales</taxon>
        <taxon>Pseudomonadaceae</taxon>
        <taxon>Pseudomonas</taxon>
    </lineage>
</organism>
<protein>
    <recommendedName>
        <fullName evidence="2">phosphoserine phosphatase</fullName>
        <ecNumber evidence="2">3.1.3.3</ecNumber>
    </recommendedName>
</protein>
<feature type="binding site" evidence="12">
    <location>
        <position position="9"/>
    </location>
    <ligand>
        <name>Mg(2+)</name>
        <dbReference type="ChEBI" id="CHEBI:18420"/>
    </ligand>
</feature>
<evidence type="ECO:0000256" key="4">
    <source>
        <dbReference type="ARBA" id="ARBA00022723"/>
    </source>
</evidence>
<evidence type="ECO:0000313" key="13">
    <source>
        <dbReference type="EMBL" id="SDU02977.1"/>
    </source>
</evidence>
<feature type="active site" description="Nucleophile" evidence="10">
    <location>
        <position position="7"/>
    </location>
</feature>
<keyword evidence="5" id="KW-0378">Hydrolase</keyword>
<reference evidence="13 14" key="1">
    <citation type="submission" date="2016-10" db="EMBL/GenBank/DDBJ databases">
        <authorList>
            <person name="Varghese N."/>
            <person name="Submissions S."/>
        </authorList>
    </citation>
    <scope>NUCLEOTIDE SEQUENCE [LARGE SCALE GENOMIC DNA]</scope>
    <source>
        <strain evidence="13 14">BS2775</strain>
    </source>
</reference>
<feature type="binding site" evidence="11">
    <location>
        <position position="155"/>
    </location>
    <ligand>
        <name>substrate</name>
    </ligand>
</feature>
<feature type="binding site" evidence="11">
    <location>
        <position position="46"/>
    </location>
    <ligand>
        <name>substrate</name>
    </ligand>
</feature>
<evidence type="ECO:0000256" key="3">
    <source>
        <dbReference type="ARBA" id="ARBA00022605"/>
    </source>
</evidence>
<feature type="binding site" evidence="12">
    <location>
        <position position="7"/>
    </location>
    <ligand>
        <name>Mg(2+)</name>
        <dbReference type="ChEBI" id="CHEBI:18420"/>
    </ligand>
</feature>
<dbReference type="PANTHER" id="PTHR43344:SF2">
    <property type="entry name" value="PHOSPHOSERINE PHOSPHATASE"/>
    <property type="match status" value="1"/>
</dbReference>
<dbReference type="GO" id="GO:0000287">
    <property type="term" value="F:magnesium ion binding"/>
    <property type="evidence" value="ECO:0007669"/>
    <property type="project" value="TreeGrafter"/>
</dbReference>
<evidence type="ECO:0000313" key="14">
    <source>
        <dbReference type="Proteomes" id="UP000183653"/>
    </source>
</evidence>
<dbReference type="EMBL" id="LT629782">
    <property type="protein sequence ID" value="SDU02977.1"/>
    <property type="molecule type" value="Genomic_DNA"/>
</dbReference>
<feature type="binding site" evidence="11">
    <location>
        <position position="15"/>
    </location>
    <ligand>
        <name>substrate</name>
    </ligand>
</feature>
<dbReference type="InterPro" id="IPR011863">
    <property type="entry name" value="HSK-PSP"/>
</dbReference>
<dbReference type="OrthoDB" id="9801134at2"/>
<dbReference type="Gene3D" id="3.90.1470.10">
    <property type="entry name" value="thrh gene product, domain 2"/>
    <property type="match status" value="1"/>
</dbReference>
<feature type="binding site" evidence="11">
    <location>
        <begin position="90"/>
        <end position="91"/>
    </location>
    <ligand>
        <name>substrate</name>
    </ligand>
</feature>
<comment type="pathway">
    <text evidence="1">Amino-acid biosynthesis; L-serine biosynthesis; L-serine from 3-phospho-D-glycerate: step 3/3.</text>
</comment>
<dbReference type="Gene3D" id="3.40.50.1000">
    <property type="entry name" value="HAD superfamily/HAD-like"/>
    <property type="match status" value="1"/>
</dbReference>
<comment type="catalytic activity">
    <reaction evidence="8">
        <text>O-phospho-L-serine + H2O = L-serine + phosphate</text>
        <dbReference type="Rhea" id="RHEA:21208"/>
        <dbReference type="ChEBI" id="CHEBI:15377"/>
        <dbReference type="ChEBI" id="CHEBI:33384"/>
        <dbReference type="ChEBI" id="CHEBI:43474"/>
        <dbReference type="ChEBI" id="CHEBI:57524"/>
        <dbReference type="EC" id="3.1.3.3"/>
    </reaction>
</comment>
<comment type="cofactor">
    <cofactor evidence="12">
        <name>Mg(2+)</name>
        <dbReference type="ChEBI" id="CHEBI:18420"/>
    </cofactor>
    <text evidence="12">Binds 1 Mg(2+) ion per subunit.</text>
</comment>
<dbReference type="Pfam" id="PF00702">
    <property type="entry name" value="Hydrolase"/>
    <property type="match status" value="1"/>
</dbReference>
<feature type="binding site" evidence="11">
    <location>
        <position position="133"/>
    </location>
    <ligand>
        <name>substrate</name>
    </ligand>
</feature>
<accession>A0A1H2F6N2</accession>
<name>A0A1H2F6N2_9PSED</name>
<keyword evidence="3" id="KW-0028">Amino-acid biosynthesis</keyword>
<dbReference type="AlphaFoldDB" id="A0A1H2F6N2"/>
<keyword evidence="14" id="KW-1185">Reference proteome</keyword>
<evidence type="ECO:0000256" key="12">
    <source>
        <dbReference type="PIRSR" id="PIRSR611863-3"/>
    </source>
</evidence>
<dbReference type="InterPro" id="IPR023214">
    <property type="entry name" value="HAD_sf"/>
</dbReference>
<dbReference type="EC" id="3.1.3.3" evidence="2"/>
<dbReference type="GO" id="GO:0006564">
    <property type="term" value="P:L-serine biosynthetic process"/>
    <property type="evidence" value="ECO:0007669"/>
    <property type="project" value="UniProtKB-KW"/>
</dbReference>
<gene>
    <name evidence="13" type="ORF">SAMN04490197_2161</name>
</gene>
<feature type="binding site" evidence="12">
    <location>
        <position position="152"/>
    </location>
    <ligand>
        <name>Mg(2+)</name>
        <dbReference type="ChEBI" id="CHEBI:18420"/>
    </ligand>
</feature>
<comment type="catalytic activity">
    <reaction evidence="9">
        <text>O-phospho-D-serine + H2O = D-serine + phosphate</text>
        <dbReference type="Rhea" id="RHEA:24873"/>
        <dbReference type="ChEBI" id="CHEBI:15377"/>
        <dbReference type="ChEBI" id="CHEBI:35247"/>
        <dbReference type="ChEBI" id="CHEBI:43474"/>
        <dbReference type="ChEBI" id="CHEBI:58680"/>
        <dbReference type="EC" id="3.1.3.3"/>
    </reaction>
</comment>
<dbReference type="InterPro" id="IPR050582">
    <property type="entry name" value="HAD-like_SerB"/>
</dbReference>
<feature type="active site" description="Proton donor" evidence="10">
    <location>
        <position position="9"/>
    </location>
</feature>
<keyword evidence="6" id="KW-0460">Magnesium</keyword>